<dbReference type="InterPro" id="IPR039731">
    <property type="entry name" value="Rce1"/>
</dbReference>
<dbReference type="GO" id="GO:0071586">
    <property type="term" value="P:CAAX-box protein processing"/>
    <property type="evidence" value="ECO:0007669"/>
    <property type="project" value="InterPro"/>
</dbReference>
<evidence type="ECO:0000256" key="1">
    <source>
        <dbReference type="ARBA" id="ARBA00004477"/>
    </source>
</evidence>
<evidence type="ECO:0000256" key="8">
    <source>
        <dbReference type="ARBA" id="ARBA00023136"/>
    </source>
</evidence>
<keyword evidence="14" id="KW-1185">Reference proteome</keyword>
<dbReference type="PANTHER" id="PTHR13046:SF0">
    <property type="entry name" value="CAAX PRENYL PROTEASE 2"/>
    <property type="match status" value="1"/>
</dbReference>
<evidence type="ECO:0000256" key="11">
    <source>
        <dbReference type="SAM" id="Phobius"/>
    </source>
</evidence>
<keyword evidence="6" id="KW-0256">Endoplasmic reticulum</keyword>
<evidence type="ECO:0000259" key="12">
    <source>
        <dbReference type="Pfam" id="PF02517"/>
    </source>
</evidence>
<dbReference type="GO" id="GO:0004222">
    <property type="term" value="F:metalloendopeptidase activity"/>
    <property type="evidence" value="ECO:0007669"/>
    <property type="project" value="InterPro"/>
</dbReference>
<sequence length="268" mass="29336">MVGLGASLLSIMPPIPFWACSGYTLMYVGSIYTLPKLFRWLFPKKQDVERSRNDPDVIRERLWSVSISSVASMVCTGVVVRASGAAEGKGLFGFLSTLRCMGLALPVPSLLTSNMLPFSPDLFTFATQVLTVCGGALLLTALAYAGTLYTDYLEHALPGQRYFQGPGTRMEALRNYVVGPMSEELVFRSCMLATIQFGSRVVSKTRMIFTTPLYFGIAHLHHVLEAYAQGGKTPTALRPVALHILGITAFARCMPFLTSHPLYTGYNS</sequence>
<dbReference type="GeneID" id="85224414"/>
<keyword evidence="3 13" id="KW-0645">Protease</keyword>
<dbReference type="InterPro" id="IPR003675">
    <property type="entry name" value="Rce1/LyrA-like_dom"/>
</dbReference>
<dbReference type="RefSeq" id="XP_060120715.1">
    <property type="nucleotide sequence ID" value="XM_060264732.1"/>
</dbReference>
<evidence type="ECO:0000256" key="3">
    <source>
        <dbReference type="ARBA" id="ARBA00022670"/>
    </source>
</evidence>
<protein>
    <recommendedName>
        <fullName evidence="10">intramembrane prenyl-peptidase Rce1</fullName>
        <ecNumber evidence="10">3.4.26.1</ecNumber>
    </recommendedName>
</protein>
<evidence type="ECO:0000256" key="5">
    <source>
        <dbReference type="ARBA" id="ARBA00022801"/>
    </source>
</evidence>
<evidence type="ECO:0000256" key="6">
    <source>
        <dbReference type="ARBA" id="ARBA00022824"/>
    </source>
</evidence>
<organism evidence="13 14">
    <name type="scientific">Malassezia japonica</name>
    <dbReference type="NCBI Taxonomy" id="223818"/>
    <lineage>
        <taxon>Eukaryota</taxon>
        <taxon>Fungi</taxon>
        <taxon>Dikarya</taxon>
        <taxon>Basidiomycota</taxon>
        <taxon>Ustilaginomycotina</taxon>
        <taxon>Malasseziomycetes</taxon>
        <taxon>Malasseziales</taxon>
        <taxon>Malasseziaceae</taxon>
        <taxon>Malassezia</taxon>
    </lineage>
</organism>
<feature type="transmembrane region" description="Helical" evidence="11">
    <location>
        <begin position="62"/>
        <end position="84"/>
    </location>
</feature>
<evidence type="ECO:0000256" key="4">
    <source>
        <dbReference type="ARBA" id="ARBA00022692"/>
    </source>
</evidence>
<keyword evidence="7 11" id="KW-1133">Transmembrane helix</keyword>
<evidence type="ECO:0000256" key="10">
    <source>
        <dbReference type="ARBA" id="ARBA00049729"/>
    </source>
</evidence>
<name>A0AAF0EVD6_9BASI</name>
<dbReference type="PANTHER" id="PTHR13046">
    <property type="entry name" value="PROTEASE U48 CAAX PRENYL PROTEASE RCE1"/>
    <property type="match status" value="1"/>
</dbReference>
<comment type="catalytic activity">
    <reaction evidence="9">
        <text>Hydrolyzes the peptide bond -P2-(S-farnesyl or geranylgeranyl)C-P1'-P2'-P3'-COOH where P1' and P2' are amino acids with aliphatic sidechains and P3' is any C-terminal residue.</text>
        <dbReference type="EC" id="3.4.26.1"/>
    </reaction>
</comment>
<evidence type="ECO:0000256" key="2">
    <source>
        <dbReference type="ARBA" id="ARBA00006897"/>
    </source>
</evidence>
<dbReference type="EMBL" id="CP119958">
    <property type="protein sequence ID" value="WFD37818.1"/>
    <property type="molecule type" value="Genomic_DNA"/>
</dbReference>
<evidence type="ECO:0000256" key="7">
    <source>
        <dbReference type="ARBA" id="ARBA00022989"/>
    </source>
</evidence>
<keyword evidence="5" id="KW-0378">Hydrolase</keyword>
<evidence type="ECO:0000313" key="13">
    <source>
        <dbReference type="EMBL" id="WFD37818.1"/>
    </source>
</evidence>
<dbReference type="Proteomes" id="UP001217754">
    <property type="component" value="Chromosome 1"/>
</dbReference>
<evidence type="ECO:0000256" key="9">
    <source>
        <dbReference type="ARBA" id="ARBA00047280"/>
    </source>
</evidence>
<proteinExistence type="inferred from homology"/>
<dbReference type="Pfam" id="PF02517">
    <property type="entry name" value="Rce1-like"/>
    <property type="match status" value="1"/>
</dbReference>
<dbReference type="GO" id="GO:0005789">
    <property type="term" value="C:endoplasmic reticulum membrane"/>
    <property type="evidence" value="ECO:0007669"/>
    <property type="project" value="UniProtKB-SubCell"/>
</dbReference>
<keyword evidence="4 11" id="KW-0812">Transmembrane</keyword>
<keyword evidence="8 11" id="KW-0472">Membrane</keyword>
<feature type="transmembrane region" description="Helical" evidence="11">
    <location>
        <begin position="123"/>
        <end position="145"/>
    </location>
</feature>
<evidence type="ECO:0000313" key="14">
    <source>
        <dbReference type="Proteomes" id="UP001217754"/>
    </source>
</evidence>
<feature type="transmembrane region" description="Helical" evidence="11">
    <location>
        <begin position="15"/>
        <end position="42"/>
    </location>
</feature>
<accession>A0AAF0EVD6</accession>
<feature type="domain" description="CAAX prenyl protease 2/Lysostaphin resistance protein A-like" evidence="12">
    <location>
        <begin position="172"/>
        <end position="233"/>
    </location>
</feature>
<comment type="subcellular location">
    <subcellularLocation>
        <location evidence="1">Endoplasmic reticulum membrane</location>
        <topology evidence="1">Multi-pass membrane protein</topology>
    </subcellularLocation>
</comment>
<comment type="similarity">
    <text evidence="2">Belongs to the peptidase U48 family.</text>
</comment>
<dbReference type="AlphaFoldDB" id="A0AAF0EVD6"/>
<reference evidence="13" key="1">
    <citation type="submission" date="2023-03" db="EMBL/GenBank/DDBJ databases">
        <title>Mating type loci evolution in Malassezia.</title>
        <authorList>
            <person name="Coelho M.A."/>
        </authorList>
    </citation>
    <scope>NUCLEOTIDE SEQUENCE</scope>
    <source>
        <strain evidence="13">CBS 9431</strain>
    </source>
</reference>
<gene>
    <name evidence="13" type="primary">RCE1</name>
    <name evidence="13" type="ORF">MJAP1_000765</name>
</gene>
<dbReference type="EC" id="3.4.26.1" evidence="10"/>